<dbReference type="Proteomes" id="UP000472267">
    <property type="component" value="Chromosome 3"/>
</dbReference>
<dbReference type="PANTHER" id="PTHR25465:SF5">
    <property type="entry name" value="E3 UBIQUITIN_ISG15 LIGASE TRIM25-RELATED"/>
    <property type="match status" value="1"/>
</dbReference>
<dbReference type="InterPro" id="IPR013083">
    <property type="entry name" value="Znf_RING/FYVE/PHD"/>
</dbReference>
<evidence type="ECO:0000256" key="2">
    <source>
        <dbReference type="ARBA" id="ARBA00022771"/>
    </source>
</evidence>
<reference evidence="7" key="2">
    <citation type="submission" date="2025-08" db="UniProtKB">
        <authorList>
            <consortium name="Ensembl"/>
        </authorList>
    </citation>
    <scope>IDENTIFICATION</scope>
</reference>
<dbReference type="OMA" id="MVCINGY"/>
<organism evidence="7 8">
    <name type="scientific">Salarias fasciatus</name>
    <name type="common">Jewelled blenny</name>
    <name type="synonym">Blennius fasciatus</name>
    <dbReference type="NCBI Taxonomy" id="181472"/>
    <lineage>
        <taxon>Eukaryota</taxon>
        <taxon>Metazoa</taxon>
        <taxon>Chordata</taxon>
        <taxon>Craniata</taxon>
        <taxon>Vertebrata</taxon>
        <taxon>Euteleostomi</taxon>
        <taxon>Actinopterygii</taxon>
        <taxon>Neopterygii</taxon>
        <taxon>Teleostei</taxon>
        <taxon>Neoteleostei</taxon>
        <taxon>Acanthomorphata</taxon>
        <taxon>Ovalentaria</taxon>
        <taxon>Blenniimorphae</taxon>
        <taxon>Blenniiformes</taxon>
        <taxon>Blennioidei</taxon>
        <taxon>Blenniidae</taxon>
        <taxon>Salariinae</taxon>
        <taxon>Salarias</taxon>
    </lineage>
</organism>
<keyword evidence="4" id="KW-0175">Coiled coil</keyword>
<evidence type="ECO:0000313" key="7">
    <source>
        <dbReference type="Ensembl" id="ENSSFAP00005028962.1"/>
    </source>
</evidence>
<feature type="domain" description="TRIM8/14/16/25/29/45/65 coiled-coil region" evidence="6">
    <location>
        <begin position="100"/>
        <end position="173"/>
    </location>
</feature>
<dbReference type="InterPro" id="IPR058030">
    <property type="entry name" value="TRIM8/14/16/25/29/45/65_CC"/>
</dbReference>
<accession>A0A672HIS1</accession>
<dbReference type="Ensembl" id="ENSSFAT00005030029.1">
    <property type="protein sequence ID" value="ENSSFAP00005028962.1"/>
    <property type="gene ID" value="ENSSFAG00005014725.1"/>
</dbReference>
<dbReference type="Pfam" id="PF25600">
    <property type="entry name" value="TRIM_CC"/>
    <property type="match status" value="1"/>
</dbReference>
<dbReference type="InterPro" id="IPR051051">
    <property type="entry name" value="E3_ubiq-ligase_TRIM/RNF"/>
</dbReference>
<dbReference type="InterPro" id="IPR027370">
    <property type="entry name" value="Znf-RING_euk"/>
</dbReference>
<reference evidence="7" key="1">
    <citation type="submission" date="2019-06" db="EMBL/GenBank/DDBJ databases">
        <authorList>
            <consortium name="Wellcome Sanger Institute Data Sharing"/>
        </authorList>
    </citation>
    <scope>NUCLEOTIDE SEQUENCE [LARGE SCALE GENOMIC DNA]</scope>
</reference>
<evidence type="ECO:0000256" key="3">
    <source>
        <dbReference type="ARBA" id="ARBA00022833"/>
    </source>
</evidence>
<dbReference type="Pfam" id="PF13445">
    <property type="entry name" value="zf-RING_UBOX"/>
    <property type="match status" value="1"/>
</dbReference>
<evidence type="ECO:0000256" key="1">
    <source>
        <dbReference type="ARBA" id="ARBA00022723"/>
    </source>
</evidence>
<evidence type="ECO:0000256" key="4">
    <source>
        <dbReference type="SAM" id="Coils"/>
    </source>
</evidence>
<reference evidence="7" key="3">
    <citation type="submission" date="2025-09" db="UniProtKB">
        <authorList>
            <consortium name="Ensembl"/>
        </authorList>
    </citation>
    <scope>IDENTIFICATION</scope>
</reference>
<proteinExistence type="predicted"/>
<dbReference type="PANTHER" id="PTHR25465">
    <property type="entry name" value="B-BOX DOMAIN CONTAINING"/>
    <property type="match status" value="1"/>
</dbReference>
<keyword evidence="2" id="KW-0863">Zinc-finger</keyword>
<dbReference type="SUPFAM" id="SSF57850">
    <property type="entry name" value="RING/U-box"/>
    <property type="match status" value="1"/>
</dbReference>
<evidence type="ECO:0000259" key="5">
    <source>
        <dbReference type="Pfam" id="PF13445"/>
    </source>
</evidence>
<feature type="coiled-coil region" evidence="4">
    <location>
        <begin position="63"/>
        <end position="167"/>
    </location>
</feature>
<dbReference type="AlphaFoldDB" id="A0A672HIS1"/>
<sequence>MAQRGSQLDPLKFSCSSCLDLLKDPLTVPCGHSYCKKKKGIYSCPQCRKEFRQRPDLEKNLLLAELVEDLKKTGLQAAAAERRQKQKELEESRLNIQQRIQERQKEVKLLQQQVEAINVSADEAVENSEESFTQMIHLIQKRSLEVKQELRSQQRTAVSELKELEENLCFQLSILRHK</sequence>
<keyword evidence="1" id="KW-0479">Metal-binding</keyword>
<protein>
    <submittedName>
        <fullName evidence="7">Uncharacterized protein</fullName>
    </submittedName>
</protein>
<evidence type="ECO:0000313" key="8">
    <source>
        <dbReference type="Proteomes" id="UP000472267"/>
    </source>
</evidence>
<evidence type="ECO:0000259" key="6">
    <source>
        <dbReference type="Pfam" id="PF25600"/>
    </source>
</evidence>
<dbReference type="Gene3D" id="3.30.40.10">
    <property type="entry name" value="Zinc/RING finger domain, C3HC4 (zinc finger)"/>
    <property type="match status" value="1"/>
</dbReference>
<dbReference type="InParanoid" id="A0A672HIS1"/>
<keyword evidence="3" id="KW-0862">Zinc</keyword>
<feature type="domain" description="Zinc finger RING-type eukaryotic" evidence="5">
    <location>
        <begin position="15"/>
        <end position="37"/>
    </location>
</feature>
<name>A0A672HIS1_SALFA</name>
<keyword evidence="8" id="KW-1185">Reference proteome</keyword>
<dbReference type="GO" id="GO:0008270">
    <property type="term" value="F:zinc ion binding"/>
    <property type="evidence" value="ECO:0007669"/>
    <property type="project" value="UniProtKB-KW"/>
</dbReference>